<gene>
    <name evidence="1" type="ORF">HD556DRAFT_1368831</name>
</gene>
<feature type="non-terminal residue" evidence="1">
    <location>
        <position position="244"/>
    </location>
</feature>
<accession>A0A9P7AQZ3</accession>
<sequence>MRTSAEIEGDFNLLFSDSSRLLTLWHGRPTHWKLNIASPRSSLLGILTSSPSEHPSVKCRSSAYLFTPCYAANNGELETLRSSRKDVEELLQELDISGEERSQFFKSIADAFIQSGQPYGNCLSSHASYVSSSPSSSQSAAINAIALALCSPTSFDFDPLFKLDAVVSAKDHEAFSLLQVFLNSGLPELHSPLESHPAILEKYAADLSSVIVSLFSHIGHDLPYSEVASIQQIELSKVEKWAID</sequence>
<evidence type="ECO:0000313" key="1">
    <source>
        <dbReference type="EMBL" id="KAG1794635.1"/>
    </source>
</evidence>
<evidence type="ECO:0000313" key="2">
    <source>
        <dbReference type="Proteomes" id="UP000719766"/>
    </source>
</evidence>
<protein>
    <submittedName>
        <fullName evidence="1">Uncharacterized protein</fullName>
    </submittedName>
</protein>
<name>A0A9P7AQZ3_9AGAM</name>
<organism evidence="1 2">
    <name type="scientific">Suillus plorans</name>
    <dbReference type="NCBI Taxonomy" id="116603"/>
    <lineage>
        <taxon>Eukaryota</taxon>
        <taxon>Fungi</taxon>
        <taxon>Dikarya</taxon>
        <taxon>Basidiomycota</taxon>
        <taxon>Agaricomycotina</taxon>
        <taxon>Agaricomycetes</taxon>
        <taxon>Agaricomycetidae</taxon>
        <taxon>Boletales</taxon>
        <taxon>Suillineae</taxon>
        <taxon>Suillaceae</taxon>
        <taxon>Suillus</taxon>
    </lineage>
</organism>
<dbReference type="Proteomes" id="UP000719766">
    <property type="component" value="Unassembled WGS sequence"/>
</dbReference>
<reference evidence="1" key="1">
    <citation type="journal article" date="2020" name="New Phytol.">
        <title>Comparative genomics reveals dynamic genome evolution in host specialist ectomycorrhizal fungi.</title>
        <authorList>
            <person name="Lofgren L.A."/>
            <person name="Nguyen N.H."/>
            <person name="Vilgalys R."/>
            <person name="Ruytinx J."/>
            <person name="Liao H.L."/>
            <person name="Branco S."/>
            <person name="Kuo A."/>
            <person name="LaButti K."/>
            <person name="Lipzen A."/>
            <person name="Andreopoulos W."/>
            <person name="Pangilinan J."/>
            <person name="Riley R."/>
            <person name="Hundley H."/>
            <person name="Na H."/>
            <person name="Barry K."/>
            <person name="Grigoriev I.V."/>
            <person name="Stajich J.E."/>
            <person name="Kennedy P.G."/>
        </authorList>
    </citation>
    <scope>NUCLEOTIDE SEQUENCE</scope>
    <source>
        <strain evidence="1">S12</strain>
    </source>
</reference>
<dbReference type="OrthoDB" id="10267031at2759"/>
<keyword evidence="2" id="KW-1185">Reference proteome</keyword>
<dbReference type="EMBL" id="JABBWE010000025">
    <property type="protein sequence ID" value="KAG1794635.1"/>
    <property type="molecule type" value="Genomic_DNA"/>
</dbReference>
<dbReference type="AlphaFoldDB" id="A0A9P7AQZ3"/>
<dbReference type="GeneID" id="64596637"/>
<proteinExistence type="predicted"/>
<comment type="caution">
    <text evidence="1">The sequence shown here is derived from an EMBL/GenBank/DDBJ whole genome shotgun (WGS) entry which is preliminary data.</text>
</comment>
<dbReference type="RefSeq" id="XP_041160746.1">
    <property type="nucleotide sequence ID" value="XM_041302873.1"/>
</dbReference>